<protein>
    <recommendedName>
        <fullName evidence="1">DUF4180 domain-containing protein</fullName>
    </recommendedName>
</protein>
<evidence type="ECO:0000313" key="2">
    <source>
        <dbReference type="EMBL" id="GAP13316.1"/>
    </source>
</evidence>
<dbReference type="InterPro" id="IPR025438">
    <property type="entry name" value="DUF4180"/>
</dbReference>
<proteinExistence type="predicted"/>
<gene>
    <name evidence="2" type="ORF">LARV_01069</name>
</gene>
<name>A0A0S7BEJ1_9CHLR</name>
<feature type="domain" description="DUF4180" evidence="1">
    <location>
        <begin position="22"/>
        <end position="120"/>
    </location>
</feature>
<dbReference type="EMBL" id="DF967972">
    <property type="protein sequence ID" value="GAP13316.1"/>
    <property type="molecule type" value="Genomic_DNA"/>
</dbReference>
<keyword evidence="3" id="KW-1185">Reference proteome</keyword>
<dbReference type="RefSeq" id="WP_075072662.1">
    <property type="nucleotide sequence ID" value="NZ_DF967972.1"/>
</dbReference>
<dbReference type="Pfam" id="PF13788">
    <property type="entry name" value="DUF4180"/>
    <property type="match status" value="1"/>
</dbReference>
<accession>A0A0S7BEJ1</accession>
<dbReference type="Proteomes" id="UP000055060">
    <property type="component" value="Unassembled WGS sequence"/>
</dbReference>
<organism evidence="2">
    <name type="scientific">Longilinea arvoryzae</name>
    <dbReference type="NCBI Taxonomy" id="360412"/>
    <lineage>
        <taxon>Bacteria</taxon>
        <taxon>Bacillati</taxon>
        <taxon>Chloroflexota</taxon>
        <taxon>Anaerolineae</taxon>
        <taxon>Anaerolineales</taxon>
        <taxon>Anaerolineaceae</taxon>
        <taxon>Longilinea</taxon>
    </lineage>
</organism>
<sequence length="125" mass="13847">MNYTLISTGNRSFLACSPDGPDSRVQSERDALDLVAACGENGTENLLLPAGCLNEDFFRLSTGLAGAILLKFSNYHIRCALVLSSEQAHRGRFAELVLEANRRNRELHFFTRSAEAERWLIDEGG</sequence>
<dbReference type="AlphaFoldDB" id="A0A0S7BEJ1"/>
<dbReference type="STRING" id="360412.LARV_01069"/>
<evidence type="ECO:0000259" key="1">
    <source>
        <dbReference type="Pfam" id="PF13788"/>
    </source>
</evidence>
<evidence type="ECO:0000313" key="3">
    <source>
        <dbReference type="Proteomes" id="UP000055060"/>
    </source>
</evidence>
<reference evidence="2" key="1">
    <citation type="submission" date="2015-07" db="EMBL/GenBank/DDBJ databases">
        <title>Draft Genome Sequences of Anaerolinea thermolimosa IMO-1, Bellilinea caldifistulae GOMI-1, Leptolinea tardivitalis YMTK-2, Levilinea saccharolytica KIBI-1,Longilinea arvoryzae KOME-1, Previously Described as Members of the Anaerolineaceae (Chloroflexi).</title>
        <authorList>
            <person name="Sekiguchi Y."/>
            <person name="Ohashi A."/>
            <person name="Matsuura N."/>
            <person name="Tourlousse M.D."/>
        </authorList>
    </citation>
    <scope>NUCLEOTIDE SEQUENCE [LARGE SCALE GENOMIC DNA]</scope>
    <source>
        <strain evidence="2">KOME-1</strain>
    </source>
</reference>